<accession>A0AAW9QJD5</accession>
<dbReference type="AlphaFoldDB" id="A0AAW9QJD5"/>
<dbReference type="RefSeq" id="WP_332290816.1">
    <property type="nucleotide sequence ID" value="NZ_JAZIBG010000035.1"/>
</dbReference>
<gene>
    <name evidence="1" type="ORF">V4F39_16560</name>
</gene>
<dbReference type="InterPro" id="IPR021268">
    <property type="entry name" value="DUF2845"/>
</dbReference>
<name>A0AAW9QJD5_9BURK</name>
<comment type="caution">
    <text evidence="1">The sequence shown here is derived from an EMBL/GenBank/DDBJ whole genome shotgun (WGS) entry which is preliminary data.</text>
</comment>
<proteinExistence type="predicted"/>
<dbReference type="Proteomes" id="UP001336250">
    <property type="component" value="Unassembled WGS sequence"/>
</dbReference>
<organism evidence="1 2">
    <name type="scientific">Aquincola agrisoli</name>
    <dbReference type="NCBI Taxonomy" id="3119538"/>
    <lineage>
        <taxon>Bacteria</taxon>
        <taxon>Pseudomonadati</taxon>
        <taxon>Pseudomonadota</taxon>
        <taxon>Betaproteobacteria</taxon>
        <taxon>Burkholderiales</taxon>
        <taxon>Sphaerotilaceae</taxon>
        <taxon>Aquincola</taxon>
    </lineage>
</organism>
<keyword evidence="2" id="KW-1185">Reference proteome</keyword>
<evidence type="ECO:0000313" key="2">
    <source>
        <dbReference type="Proteomes" id="UP001336250"/>
    </source>
</evidence>
<evidence type="ECO:0000313" key="1">
    <source>
        <dbReference type="EMBL" id="MEF7615529.1"/>
    </source>
</evidence>
<protein>
    <submittedName>
        <fullName evidence="1">DUF2845 domain-containing protein</fullName>
    </submittedName>
</protein>
<sequence>MLALLAPAPAAAQSLRCNGQLVSTGESKVSVAAKCGDPLAREMVCVSRELFLWPLPAVPGQVLQPLITPGCVPMEEWTYHRGQGHFLAIVRFRNTAVDSIRDGERMP</sequence>
<dbReference type="Pfam" id="PF11006">
    <property type="entry name" value="DUF2845"/>
    <property type="match status" value="1"/>
</dbReference>
<dbReference type="EMBL" id="JAZIBG010000035">
    <property type="protein sequence ID" value="MEF7615529.1"/>
    <property type="molecule type" value="Genomic_DNA"/>
</dbReference>
<reference evidence="1 2" key="1">
    <citation type="submission" date="2024-02" db="EMBL/GenBank/DDBJ databases">
        <title>Genome sequence of Aquincola sp. MAHUQ-54.</title>
        <authorList>
            <person name="Huq M.A."/>
        </authorList>
    </citation>
    <scope>NUCLEOTIDE SEQUENCE [LARGE SCALE GENOMIC DNA]</scope>
    <source>
        <strain evidence="1 2">MAHUQ-54</strain>
    </source>
</reference>